<dbReference type="InterPro" id="IPR036526">
    <property type="entry name" value="C-N_Hydrolase_sf"/>
</dbReference>
<comment type="caution">
    <text evidence="2">The sequence shown here is derived from an EMBL/GenBank/DDBJ whole genome shotgun (WGS) entry which is preliminary data.</text>
</comment>
<dbReference type="InterPro" id="IPR044149">
    <property type="entry name" value="Nitrilases_CHs"/>
</dbReference>
<dbReference type="Proteomes" id="UP000737391">
    <property type="component" value="Unassembled WGS sequence"/>
</dbReference>
<dbReference type="PANTHER" id="PTHR46044:SF14">
    <property type="entry name" value="ARYLACETONITRILASE"/>
    <property type="match status" value="1"/>
</dbReference>
<dbReference type="SUPFAM" id="SSF56317">
    <property type="entry name" value="Carbon-nitrogen hydrolase"/>
    <property type="match status" value="1"/>
</dbReference>
<keyword evidence="3" id="KW-1185">Reference proteome</keyword>
<name>A0A9P5BF34_9HYPO</name>
<gene>
    <name evidence="2" type="ORF">FAGAP_3710</name>
</gene>
<dbReference type="EMBL" id="LUFC02000215">
    <property type="protein sequence ID" value="KAF4500133.1"/>
    <property type="molecule type" value="Genomic_DNA"/>
</dbReference>
<proteinExistence type="predicted"/>
<protein>
    <submittedName>
        <fullName evidence="2">Aliphatic nitrilase</fullName>
    </submittedName>
</protein>
<sequence>MCVPIRVAVTQAEPVYLDLAASVKKHVVSLPRRRRTGRSLLPSLSAGYPDIVRGSDEIHLQFGADTEGIVYADLDLTKAVATRGFLDIVAHYSRPDLLWLGVDRQPKENVIAKQYKPAVQEETENTVY</sequence>
<reference evidence="2" key="1">
    <citation type="submission" date="2020-01" db="EMBL/GenBank/DDBJ databases">
        <title>Identification and distribution of gene clusters putatively required for synthesis of sphingolipid metabolism inhibitors in phylogenetically diverse species of the filamentous fungus Fusarium.</title>
        <authorList>
            <person name="Kim H.-S."/>
            <person name="Busman M."/>
            <person name="Brown D.W."/>
            <person name="Divon H."/>
            <person name="Uhlig S."/>
            <person name="Proctor R.H."/>
        </authorList>
    </citation>
    <scope>NUCLEOTIDE SEQUENCE</scope>
    <source>
        <strain evidence="2">NRRL 31653</strain>
    </source>
</reference>
<dbReference type="AlphaFoldDB" id="A0A9P5BF34"/>
<accession>A0A9P5BF34</accession>
<evidence type="ECO:0000313" key="3">
    <source>
        <dbReference type="Proteomes" id="UP000737391"/>
    </source>
</evidence>
<dbReference type="OrthoDB" id="10250282at2759"/>
<dbReference type="PANTHER" id="PTHR46044">
    <property type="entry name" value="NITRILASE"/>
    <property type="match status" value="1"/>
</dbReference>
<dbReference type="GO" id="GO:0016787">
    <property type="term" value="F:hydrolase activity"/>
    <property type="evidence" value="ECO:0007669"/>
    <property type="project" value="UniProtKB-KW"/>
</dbReference>
<evidence type="ECO:0000313" key="2">
    <source>
        <dbReference type="EMBL" id="KAF4500133.1"/>
    </source>
</evidence>
<organism evidence="2 3">
    <name type="scientific">Fusarium agapanthi</name>
    <dbReference type="NCBI Taxonomy" id="1803897"/>
    <lineage>
        <taxon>Eukaryota</taxon>
        <taxon>Fungi</taxon>
        <taxon>Dikarya</taxon>
        <taxon>Ascomycota</taxon>
        <taxon>Pezizomycotina</taxon>
        <taxon>Sordariomycetes</taxon>
        <taxon>Hypocreomycetidae</taxon>
        <taxon>Hypocreales</taxon>
        <taxon>Nectriaceae</taxon>
        <taxon>Fusarium</taxon>
        <taxon>Fusarium fujikuroi species complex</taxon>
    </lineage>
</organism>
<evidence type="ECO:0000256" key="1">
    <source>
        <dbReference type="ARBA" id="ARBA00022801"/>
    </source>
</evidence>
<keyword evidence="1" id="KW-0378">Hydrolase</keyword>